<evidence type="ECO:0000256" key="3">
    <source>
        <dbReference type="ARBA" id="ARBA00010136"/>
    </source>
</evidence>
<dbReference type="GO" id="GO:0008270">
    <property type="term" value="F:zinc ion binding"/>
    <property type="evidence" value="ECO:0007669"/>
    <property type="project" value="UniProtKB-UniRule"/>
</dbReference>
<keyword evidence="9 13" id="KW-0862">Zinc</keyword>
<dbReference type="Proteomes" id="UP000440578">
    <property type="component" value="Unassembled WGS sequence"/>
</dbReference>
<dbReference type="GO" id="GO:0043171">
    <property type="term" value="P:peptide catabolic process"/>
    <property type="evidence" value="ECO:0007669"/>
    <property type="project" value="TreeGrafter"/>
</dbReference>
<feature type="domain" description="ERAP1-like C-terminal" evidence="17">
    <location>
        <begin position="536"/>
        <end position="848"/>
    </location>
</feature>
<comment type="caution">
    <text evidence="19">The sequence shown here is derived from an EMBL/GenBank/DDBJ whole genome shotgun (WGS) entry which is preliminary data.</text>
</comment>
<dbReference type="Pfam" id="PF11838">
    <property type="entry name" value="ERAP1_C"/>
    <property type="match status" value="1"/>
</dbReference>
<accession>A0A6A4VXR5</accession>
<evidence type="ECO:0000256" key="8">
    <source>
        <dbReference type="ARBA" id="ARBA00022801"/>
    </source>
</evidence>
<comment type="similarity">
    <text evidence="3 15">Belongs to the peptidase M1 family.</text>
</comment>
<comment type="catalytic activity">
    <reaction evidence="11">
        <text>Release of an N-terminal amino acid, preferentially alanine, from a wide range of peptides, amides and arylamides.</text>
        <dbReference type="EC" id="3.4.11.14"/>
    </reaction>
</comment>
<evidence type="ECO:0000256" key="1">
    <source>
        <dbReference type="ARBA" id="ARBA00004496"/>
    </source>
</evidence>
<dbReference type="InterPro" id="IPR001930">
    <property type="entry name" value="Peptidase_M1"/>
</dbReference>
<evidence type="ECO:0000256" key="15">
    <source>
        <dbReference type="RuleBase" id="RU364040"/>
    </source>
</evidence>
<feature type="binding site" evidence="13">
    <location>
        <position position="311"/>
    </location>
    <ligand>
        <name>Zn(2+)</name>
        <dbReference type="ChEBI" id="CHEBI:29105"/>
        <note>catalytic</note>
    </ligand>
</feature>
<dbReference type="EMBL" id="VIIS01001568">
    <property type="protein sequence ID" value="KAF0296384.1"/>
    <property type="molecule type" value="Genomic_DNA"/>
</dbReference>
<dbReference type="GO" id="GO:0005737">
    <property type="term" value="C:cytoplasm"/>
    <property type="evidence" value="ECO:0007669"/>
    <property type="project" value="UniProtKB-SubCell"/>
</dbReference>
<dbReference type="InterPro" id="IPR027268">
    <property type="entry name" value="Peptidase_M4/M1_CTD_sf"/>
</dbReference>
<dbReference type="InterPro" id="IPR042097">
    <property type="entry name" value="Aminopeptidase_N-like_N_sf"/>
</dbReference>
<dbReference type="FunFam" id="2.60.40.1730:FF:000002">
    <property type="entry name" value="Aminopeptidase"/>
    <property type="match status" value="1"/>
</dbReference>
<comment type="cofactor">
    <cofactor evidence="13 15">
        <name>Zn(2+)</name>
        <dbReference type="ChEBI" id="CHEBI:29105"/>
    </cofactor>
    <text evidence="13 15">Binds 1 zinc ion per subunit.</text>
</comment>
<reference evidence="19 20" key="1">
    <citation type="submission" date="2019-07" db="EMBL/GenBank/DDBJ databases">
        <title>Draft genome assembly of a fouling barnacle, Amphibalanus amphitrite (Darwin, 1854): The first reference genome for Thecostraca.</title>
        <authorList>
            <person name="Kim W."/>
        </authorList>
    </citation>
    <scope>NUCLEOTIDE SEQUENCE [LARGE SCALE GENOMIC DNA]</scope>
    <source>
        <strain evidence="19">SNU_AA5</strain>
        <tissue evidence="19">Soma without cirri and trophi</tissue>
    </source>
</reference>
<evidence type="ECO:0000259" key="18">
    <source>
        <dbReference type="Pfam" id="PF17900"/>
    </source>
</evidence>
<dbReference type="PANTHER" id="PTHR11533">
    <property type="entry name" value="PROTEASE M1 ZINC METALLOPROTEASE"/>
    <property type="match status" value="1"/>
</dbReference>
<dbReference type="InterPro" id="IPR034016">
    <property type="entry name" value="M1_APN-typ"/>
</dbReference>
<evidence type="ECO:0000256" key="6">
    <source>
        <dbReference type="ARBA" id="ARBA00022670"/>
    </source>
</evidence>
<evidence type="ECO:0000313" key="19">
    <source>
        <dbReference type="EMBL" id="KAF0296384.1"/>
    </source>
</evidence>
<evidence type="ECO:0000256" key="12">
    <source>
        <dbReference type="PIRSR" id="PIRSR634016-1"/>
    </source>
</evidence>
<dbReference type="AlphaFoldDB" id="A0A6A4VXR5"/>
<dbReference type="GO" id="GO:0042277">
    <property type="term" value="F:peptide binding"/>
    <property type="evidence" value="ECO:0007669"/>
    <property type="project" value="TreeGrafter"/>
</dbReference>
<dbReference type="FunFam" id="1.10.390.10:FF:000001">
    <property type="entry name" value="Aminopeptidase"/>
    <property type="match status" value="1"/>
</dbReference>
<dbReference type="PRINTS" id="PR00756">
    <property type="entry name" value="ALADIPTASE"/>
</dbReference>
<dbReference type="Pfam" id="PF17900">
    <property type="entry name" value="Peptidase_M1_N"/>
    <property type="match status" value="1"/>
</dbReference>
<dbReference type="SUPFAM" id="SSF63737">
    <property type="entry name" value="Leukotriene A4 hydrolase N-terminal domain"/>
    <property type="match status" value="1"/>
</dbReference>
<evidence type="ECO:0000256" key="9">
    <source>
        <dbReference type="ARBA" id="ARBA00022833"/>
    </source>
</evidence>
<feature type="binding site" evidence="13">
    <location>
        <position position="334"/>
    </location>
    <ligand>
        <name>Zn(2+)</name>
        <dbReference type="ChEBI" id="CHEBI:29105"/>
        <note>catalytic</note>
    </ligand>
</feature>
<keyword evidence="6 15" id="KW-0645">Protease</keyword>
<dbReference type="Gene3D" id="1.25.50.20">
    <property type="match status" value="1"/>
</dbReference>
<dbReference type="Gene3D" id="2.60.40.1910">
    <property type="match status" value="1"/>
</dbReference>
<dbReference type="OrthoDB" id="275509at2759"/>
<feature type="binding site" evidence="13">
    <location>
        <position position="315"/>
    </location>
    <ligand>
        <name>Zn(2+)</name>
        <dbReference type="ChEBI" id="CHEBI:29105"/>
        <note>catalytic</note>
    </ligand>
</feature>
<protein>
    <recommendedName>
        <fullName evidence="15">Aminopeptidase</fullName>
        <ecNumber evidence="15">3.4.11.-</ecNumber>
    </recommendedName>
</protein>
<feature type="domain" description="Aminopeptidase N-like N-terminal" evidence="18">
    <location>
        <begin position="20"/>
        <end position="205"/>
    </location>
</feature>
<feature type="site" description="Transition state stabilizer" evidence="14">
    <location>
        <position position="397"/>
    </location>
</feature>
<dbReference type="EC" id="3.4.11.-" evidence="15"/>
<feature type="domain" description="Peptidase M1 membrane alanine aminopeptidase" evidence="16">
    <location>
        <begin position="239"/>
        <end position="456"/>
    </location>
</feature>
<dbReference type="CDD" id="cd09601">
    <property type="entry name" value="M1_APN-Q_like"/>
    <property type="match status" value="1"/>
</dbReference>
<evidence type="ECO:0000256" key="13">
    <source>
        <dbReference type="PIRSR" id="PIRSR634016-3"/>
    </source>
</evidence>
<dbReference type="InterPro" id="IPR014782">
    <property type="entry name" value="Peptidase_M1_dom"/>
</dbReference>
<keyword evidence="4 15" id="KW-0031">Aminopeptidase</keyword>
<dbReference type="InterPro" id="IPR045357">
    <property type="entry name" value="Aminopeptidase_N-like_N"/>
</dbReference>
<evidence type="ECO:0000256" key="14">
    <source>
        <dbReference type="PIRSR" id="PIRSR634016-4"/>
    </source>
</evidence>
<evidence type="ECO:0000256" key="4">
    <source>
        <dbReference type="ARBA" id="ARBA00022438"/>
    </source>
</evidence>
<organism evidence="19 20">
    <name type="scientific">Amphibalanus amphitrite</name>
    <name type="common">Striped barnacle</name>
    <name type="synonym">Balanus amphitrite</name>
    <dbReference type="NCBI Taxonomy" id="1232801"/>
    <lineage>
        <taxon>Eukaryota</taxon>
        <taxon>Metazoa</taxon>
        <taxon>Ecdysozoa</taxon>
        <taxon>Arthropoda</taxon>
        <taxon>Crustacea</taxon>
        <taxon>Multicrustacea</taxon>
        <taxon>Cirripedia</taxon>
        <taxon>Thoracica</taxon>
        <taxon>Thoracicalcarea</taxon>
        <taxon>Balanomorpha</taxon>
        <taxon>Balanoidea</taxon>
        <taxon>Balanidae</taxon>
        <taxon>Amphibalaninae</taxon>
        <taxon>Amphibalanus</taxon>
    </lineage>
</organism>
<comment type="subcellular location">
    <subcellularLocation>
        <location evidence="2">Cell membrane</location>
        <topology evidence="2">Lipid-anchor</topology>
        <topology evidence="2">GPI-anchor</topology>
    </subcellularLocation>
    <subcellularLocation>
        <location evidence="1">Cytoplasm</location>
    </subcellularLocation>
</comment>
<dbReference type="PANTHER" id="PTHR11533:SF174">
    <property type="entry name" value="PUROMYCIN-SENSITIVE AMINOPEPTIDASE-RELATED"/>
    <property type="match status" value="1"/>
</dbReference>
<evidence type="ECO:0000256" key="5">
    <source>
        <dbReference type="ARBA" id="ARBA00022490"/>
    </source>
</evidence>
<name>A0A6A4VXR5_AMPAM</name>
<dbReference type="InterPro" id="IPR050344">
    <property type="entry name" value="Peptidase_M1_aminopeptidases"/>
</dbReference>
<evidence type="ECO:0000256" key="7">
    <source>
        <dbReference type="ARBA" id="ARBA00022723"/>
    </source>
</evidence>
<dbReference type="Pfam" id="PF01433">
    <property type="entry name" value="Peptidase_M1"/>
    <property type="match status" value="1"/>
</dbReference>
<dbReference type="GO" id="GO:0005615">
    <property type="term" value="C:extracellular space"/>
    <property type="evidence" value="ECO:0007669"/>
    <property type="project" value="TreeGrafter"/>
</dbReference>
<dbReference type="Gene3D" id="2.60.40.1730">
    <property type="entry name" value="tricorn interacting facor f3 domain"/>
    <property type="match status" value="1"/>
</dbReference>
<evidence type="ECO:0000256" key="11">
    <source>
        <dbReference type="ARBA" id="ARBA00052895"/>
    </source>
</evidence>
<keyword evidence="20" id="KW-1185">Reference proteome</keyword>
<keyword evidence="7 13" id="KW-0479">Metal-binding</keyword>
<gene>
    <name evidence="19" type="primary">Npepps_0</name>
    <name evidence="19" type="ORF">FJT64_006169</name>
</gene>
<dbReference type="FunFam" id="2.60.40.1910:FF:000002">
    <property type="entry name" value="Aminopeptidase"/>
    <property type="match status" value="1"/>
</dbReference>
<evidence type="ECO:0000256" key="10">
    <source>
        <dbReference type="ARBA" id="ARBA00023049"/>
    </source>
</evidence>
<evidence type="ECO:0000313" key="20">
    <source>
        <dbReference type="Proteomes" id="UP000440578"/>
    </source>
</evidence>
<keyword evidence="10 15" id="KW-0482">Metalloprotease</keyword>
<dbReference type="GO" id="GO:0006508">
    <property type="term" value="P:proteolysis"/>
    <property type="evidence" value="ECO:0007669"/>
    <property type="project" value="UniProtKB-KW"/>
</dbReference>
<dbReference type="SUPFAM" id="SSF55486">
    <property type="entry name" value="Metalloproteases ('zincins'), catalytic domain"/>
    <property type="match status" value="1"/>
</dbReference>
<keyword evidence="8 15" id="KW-0378">Hydrolase</keyword>
<dbReference type="FunFam" id="1.25.50.20:FF:000002">
    <property type="entry name" value="Aminopeptidase"/>
    <property type="match status" value="1"/>
</dbReference>
<sequence length="869" mass="98986">MRIDVMTGSVEFQRLPKTVVPRHYALYLHPDLVGLTFTGHVICDLEVKSQCSTIVCNSAELEVTDVTVTDANGVTQRPTVELSAELETLTCRLQQPLAPGAAQMRLKFAAPLTDKMRGLYRCKYTSPCGEERFAAATQFEATDARRCFPCWDEPALKATFDITLVAPRDRVALSNMPVSREEEYPRRPELRVVHFATTPIMSTYIIACVVGEFDHIETTSDNVCIRVYTPLGKGEMGRFALDCAAKILPYYKGYFGSAYPLPKLDLIAIPDFASGAMENWGLVTFRETCILVDPVNTSTARRQFCAQVVGHELAHMWFGNLVTMEWWTHLWLNEGYAEFAMYLSTDYLFPHYKIWMQFVSECYMGALATDSLRTSHPIEVPVSNPSEVDEIFDGISYDKGACVIRMLHEFLGHEAFKRGMNLYLKRHQFGNTFTEDLWAALEESSGRPVRDVMSTWTRQTGYPVVRVSERREGTTRIITASQRRCLADGKPDADDQMWMVPLSFSSSQSPSETIHKVILSERTTEVRLENIGPDDWVKLNPGAVGFYRVQYPPEMLEQFKSAIATKVMPALDRNSLVDDLFALVQAGDSSTVDFLRLARSFVDEDEFTVWSCLLSSLRRLWPLLQHTEMLEPFHAYCRQLLRTIHKRLGWQQREGEGHMTTLLRPMVIAHLVSFNDQPTLAEAERLFRAHQEGTGTLHADLRSAAYRAVLKRGGKAEFDMMLKLYREAEMLEEKNRIAHALGSIPDPELLTSVLEFALSDEVRAQESVFVMISVSANRLGHELTWDFYKRNCQILCDRYKGRLLAQLVKSLTEDFTTEERALEVEQFFVEHPHPGAERSILQSLETIRLNAAWLQRDRQALSEYLAQCQ</sequence>
<keyword evidence="5" id="KW-0963">Cytoplasm</keyword>
<evidence type="ECO:0000259" key="17">
    <source>
        <dbReference type="Pfam" id="PF11838"/>
    </source>
</evidence>
<proteinExistence type="inferred from homology"/>
<evidence type="ECO:0000259" key="16">
    <source>
        <dbReference type="Pfam" id="PF01433"/>
    </source>
</evidence>
<feature type="active site" description="Proton acceptor" evidence="12">
    <location>
        <position position="312"/>
    </location>
</feature>
<dbReference type="InterPro" id="IPR024571">
    <property type="entry name" value="ERAP1-like_C_dom"/>
</dbReference>
<dbReference type="Gene3D" id="1.10.390.10">
    <property type="entry name" value="Neutral Protease Domain 2"/>
    <property type="match status" value="1"/>
</dbReference>
<evidence type="ECO:0000256" key="2">
    <source>
        <dbReference type="ARBA" id="ARBA00004609"/>
    </source>
</evidence>
<dbReference type="GO" id="GO:0005886">
    <property type="term" value="C:plasma membrane"/>
    <property type="evidence" value="ECO:0007669"/>
    <property type="project" value="UniProtKB-SubCell"/>
</dbReference>
<dbReference type="GO" id="GO:0016285">
    <property type="term" value="F:alanyl aminopeptidase activity"/>
    <property type="evidence" value="ECO:0007669"/>
    <property type="project" value="UniProtKB-EC"/>
</dbReference>
<dbReference type="GO" id="GO:0070006">
    <property type="term" value="F:metalloaminopeptidase activity"/>
    <property type="evidence" value="ECO:0007669"/>
    <property type="project" value="TreeGrafter"/>
</dbReference>